<organism evidence="7 8">
    <name type="scientific">Patella caerulea</name>
    <name type="common">Rayed Mediterranean limpet</name>
    <dbReference type="NCBI Taxonomy" id="87958"/>
    <lineage>
        <taxon>Eukaryota</taxon>
        <taxon>Metazoa</taxon>
        <taxon>Spiralia</taxon>
        <taxon>Lophotrochozoa</taxon>
        <taxon>Mollusca</taxon>
        <taxon>Gastropoda</taxon>
        <taxon>Patellogastropoda</taxon>
        <taxon>Patelloidea</taxon>
        <taxon>Patellidae</taxon>
        <taxon>Patella</taxon>
    </lineage>
</organism>
<gene>
    <name evidence="7" type="ORF">SNE40_020421</name>
</gene>
<evidence type="ECO:0000256" key="3">
    <source>
        <dbReference type="ARBA" id="ARBA00022473"/>
    </source>
</evidence>
<evidence type="ECO:0000313" key="7">
    <source>
        <dbReference type="EMBL" id="KAK6169349.1"/>
    </source>
</evidence>
<reference evidence="7 8" key="1">
    <citation type="submission" date="2024-01" db="EMBL/GenBank/DDBJ databases">
        <title>The genome of the rayed Mediterranean limpet Patella caerulea (Linnaeus, 1758).</title>
        <authorList>
            <person name="Anh-Thu Weber A."/>
            <person name="Halstead-Nussloch G."/>
        </authorList>
    </citation>
    <scope>NUCLEOTIDE SEQUENCE [LARGE SCALE GENOMIC DNA]</scope>
    <source>
        <strain evidence="7">AATW-2023a</strain>
        <tissue evidence="7">Whole specimen</tissue>
    </source>
</reference>
<keyword evidence="5 6" id="KW-0732">Signal</keyword>
<dbReference type="SUPFAM" id="SSF57501">
    <property type="entry name" value="Cystine-knot cytokines"/>
    <property type="match status" value="1"/>
</dbReference>
<comment type="subcellular location">
    <subcellularLocation>
        <location evidence="1">Secreted</location>
    </subcellularLocation>
</comment>
<dbReference type="PANTHER" id="PTHR10494:SF6">
    <property type="entry name" value="NOGGIN"/>
    <property type="match status" value="1"/>
</dbReference>
<keyword evidence="4" id="KW-0964">Secreted</keyword>
<comment type="caution">
    <text evidence="7">The sequence shown here is derived from an EMBL/GenBank/DDBJ whole genome shotgun (WGS) entry which is preliminary data.</text>
</comment>
<keyword evidence="8" id="KW-1185">Reference proteome</keyword>
<dbReference type="GO" id="GO:0005615">
    <property type="term" value="C:extracellular space"/>
    <property type="evidence" value="ECO:0007669"/>
    <property type="project" value="TreeGrafter"/>
</dbReference>
<evidence type="ECO:0000256" key="5">
    <source>
        <dbReference type="ARBA" id="ARBA00022729"/>
    </source>
</evidence>
<sequence>MKPNDANSTLVSLLMGVQFIQSALGRFPPFYQAAPRIVPVQSPLPDRLFELPTSPRYTKIFPKKKNLKTRKLIKRLGHAFNPEWMSIDQPVHLHEVVSDQVDIKLVSEARHVNFSMSGSDGKRQNVSGSMLAAFQEWLVQRGSCPVHFVWEDLGIKVWPRWVKRGFCVDEQSCSWPPGMHCLPAENRRIRLLRWQCQPRGAKFKGGRYVSQKDKDDADSNATENWSKLTHKQRRKRYGMKCKWIKIPYPVTDECFCSC</sequence>
<protein>
    <recommendedName>
        <fullName evidence="9">Noggin</fullName>
    </recommendedName>
</protein>
<dbReference type="Gene3D" id="2.10.90.10">
    <property type="entry name" value="Cystine-knot cytokines"/>
    <property type="match status" value="1"/>
</dbReference>
<dbReference type="InterPro" id="IPR008717">
    <property type="entry name" value="Noggin"/>
</dbReference>
<dbReference type="GO" id="GO:0009953">
    <property type="term" value="P:dorsal/ventral pattern formation"/>
    <property type="evidence" value="ECO:0007669"/>
    <property type="project" value="TreeGrafter"/>
</dbReference>
<dbReference type="Gene3D" id="1.10.287.520">
    <property type="entry name" value="Helix hairpin bin"/>
    <property type="match status" value="1"/>
</dbReference>
<accession>A0AAN8GK06</accession>
<dbReference type="Proteomes" id="UP001347796">
    <property type="component" value="Unassembled WGS sequence"/>
</dbReference>
<comment type="similarity">
    <text evidence="2">Belongs to the noggin family.</text>
</comment>
<evidence type="ECO:0000313" key="8">
    <source>
        <dbReference type="Proteomes" id="UP001347796"/>
    </source>
</evidence>
<evidence type="ECO:0000256" key="6">
    <source>
        <dbReference type="SAM" id="SignalP"/>
    </source>
</evidence>
<evidence type="ECO:0008006" key="9">
    <source>
        <dbReference type="Google" id="ProtNLM"/>
    </source>
</evidence>
<dbReference type="PANTHER" id="PTHR10494">
    <property type="entry name" value="BONE MORPHOGENETIC PROTEIN INHIBITOR, NOGGIN"/>
    <property type="match status" value="1"/>
</dbReference>
<name>A0AAN8GK06_PATCE</name>
<dbReference type="AlphaFoldDB" id="A0AAN8GK06"/>
<keyword evidence="3" id="KW-0217">Developmental protein</keyword>
<evidence type="ECO:0000256" key="4">
    <source>
        <dbReference type="ARBA" id="ARBA00022525"/>
    </source>
</evidence>
<dbReference type="GO" id="GO:0030514">
    <property type="term" value="P:negative regulation of BMP signaling pathway"/>
    <property type="evidence" value="ECO:0007669"/>
    <property type="project" value="InterPro"/>
</dbReference>
<evidence type="ECO:0000256" key="2">
    <source>
        <dbReference type="ARBA" id="ARBA00007480"/>
    </source>
</evidence>
<feature type="chain" id="PRO_5042824417" description="Noggin" evidence="6">
    <location>
        <begin position="26"/>
        <end position="258"/>
    </location>
</feature>
<dbReference type="GO" id="GO:0045596">
    <property type="term" value="P:negative regulation of cell differentiation"/>
    <property type="evidence" value="ECO:0007669"/>
    <property type="project" value="InterPro"/>
</dbReference>
<evidence type="ECO:0000256" key="1">
    <source>
        <dbReference type="ARBA" id="ARBA00004613"/>
    </source>
</evidence>
<dbReference type="Pfam" id="PF05806">
    <property type="entry name" value="Noggin"/>
    <property type="match status" value="1"/>
</dbReference>
<feature type="signal peptide" evidence="6">
    <location>
        <begin position="1"/>
        <end position="25"/>
    </location>
</feature>
<dbReference type="InterPro" id="IPR029034">
    <property type="entry name" value="Cystine-knot_cytokine"/>
</dbReference>
<proteinExistence type="inferred from homology"/>
<dbReference type="EMBL" id="JAZGQO010000015">
    <property type="protein sequence ID" value="KAK6169349.1"/>
    <property type="molecule type" value="Genomic_DNA"/>
</dbReference>